<dbReference type="EMBL" id="BK032843">
    <property type="protein sequence ID" value="DAF63689.1"/>
    <property type="molecule type" value="Genomic_DNA"/>
</dbReference>
<protein>
    <submittedName>
        <fullName evidence="1">Uncharacterized protein</fullName>
    </submittedName>
</protein>
<sequence>MLEGQYGDGRCGGGLRTLLTMFARSVRWFLEQHIHMCAYMCARICTCTHIGDYYNLLHAHMCTRTNRRLYYSLCVPAYVHARVCSGYACHVAPLTQHIPEKAIYLRSKTLFPVW</sequence>
<proteinExistence type="predicted"/>
<name>A0A8S5TKI5_9CAUD</name>
<evidence type="ECO:0000313" key="1">
    <source>
        <dbReference type="EMBL" id="DAF63689.1"/>
    </source>
</evidence>
<organism evidence="1">
    <name type="scientific">Podoviridae sp. ctz6O13</name>
    <dbReference type="NCBI Taxonomy" id="2827757"/>
    <lineage>
        <taxon>Viruses</taxon>
        <taxon>Duplodnaviria</taxon>
        <taxon>Heunggongvirae</taxon>
        <taxon>Uroviricota</taxon>
        <taxon>Caudoviricetes</taxon>
    </lineage>
</organism>
<reference evidence="1" key="1">
    <citation type="journal article" date="2021" name="Proc. Natl. Acad. Sci. U.S.A.">
        <title>A Catalog of Tens of Thousands of Viruses from Human Metagenomes Reveals Hidden Associations with Chronic Diseases.</title>
        <authorList>
            <person name="Tisza M.J."/>
            <person name="Buck C.B."/>
        </authorList>
    </citation>
    <scope>NUCLEOTIDE SEQUENCE</scope>
    <source>
        <strain evidence="1">Ctz6O13</strain>
    </source>
</reference>
<accession>A0A8S5TKI5</accession>